<dbReference type="EMBL" id="BQKY01000013">
    <property type="protein sequence ID" value="GJN93350.1"/>
    <property type="molecule type" value="Genomic_DNA"/>
</dbReference>
<comment type="caution">
    <text evidence="7">The sequence shown here is derived from an EMBL/GenBank/DDBJ whole genome shotgun (WGS) entry which is preliminary data.</text>
</comment>
<dbReference type="Pfam" id="PF01425">
    <property type="entry name" value="Amidase"/>
    <property type="match status" value="1"/>
</dbReference>
<evidence type="ECO:0000256" key="2">
    <source>
        <dbReference type="ARBA" id="ARBA00009199"/>
    </source>
</evidence>
<feature type="domain" description="Amidase" evidence="6">
    <location>
        <begin position="46"/>
        <end position="498"/>
    </location>
</feature>
<keyword evidence="8" id="KW-1185">Reference proteome</keyword>
<evidence type="ECO:0000313" key="7">
    <source>
        <dbReference type="EMBL" id="GJN93350.1"/>
    </source>
</evidence>
<reference evidence="7 8" key="1">
    <citation type="submission" date="2021-12" db="EMBL/GenBank/DDBJ databases">
        <title>High titer production of polyol ester of fatty acids by Rhodotorula paludigena BS15 towards product separation-free biomass refinery.</title>
        <authorList>
            <person name="Mano J."/>
            <person name="Ono H."/>
            <person name="Tanaka T."/>
            <person name="Naito K."/>
            <person name="Sushida H."/>
            <person name="Ike M."/>
            <person name="Tokuyasu K."/>
            <person name="Kitaoka M."/>
        </authorList>
    </citation>
    <scope>NUCLEOTIDE SEQUENCE [LARGE SCALE GENOMIC DNA]</scope>
    <source>
        <strain evidence="7 8">BS15</strain>
    </source>
</reference>
<feature type="active site" description="Charge relay system" evidence="5">
    <location>
        <position position="102"/>
    </location>
</feature>
<evidence type="ECO:0000256" key="1">
    <source>
        <dbReference type="ARBA" id="ARBA00001311"/>
    </source>
</evidence>
<protein>
    <recommendedName>
        <fullName evidence="3">amidase</fullName>
        <ecNumber evidence="3">3.5.1.4</ecNumber>
    </recommendedName>
</protein>
<evidence type="ECO:0000256" key="3">
    <source>
        <dbReference type="ARBA" id="ARBA00012922"/>
    </source>
</evidence>
<dbReference type="InterPro" id="IPR023631">
    <property type="entry name" value="Amidase_dom"/>
</dbReference>
<comment type="catalytic activity">
    <reaction evidence="1">
        <text>a monocarboxylic acid amide + H2O = a monocarboxylate + NH4(+)</text>
        <dbReference type="Rhea" id="RHEA:12020"/>
        <dbReference type="ChEBI" id="CHEBI:15377"/>
        <dbReference type="ChEBI" id="CHEBI:28938"/>
        <dbReference type="ChEBI" id="CHEBI:35757"/>
        <dbReference type="ChEBI" id="CHEBI:83628"/>
        <dbReference type="EC" id="3.5.1.4"/>
    </reaction>
</comment>
<keyword evidence="4" id="KW-0378">Hydrolase</keyword>
<dbReference type="Proteomes" id="UP001342314">
    <property type="component" value="Unassembled WGS sequence"/>
</dbReference>
<feature type="active site" description="Charge relay system" evidence="5">
    <location>
        <position position="167"/>
    </location>
</feature>
<gene>
    <name evidence="7" type="ORF">Rhopal_006403-T1</name>
</gene>
<dbReference type="InterPro" id="IPR036928">
    <property type="entry name" value="AS_sf"/>
</dbReference>
<comment type="similarity">
    <text evidence="2">Belongs to the amidase family.</text>
</comment>
<evidence type="ECO:0000256" key="4">
    <source>
        <dbReference type="ARBA" id="ARBA00022801"/>
    </source>
</evidence>
<feature type="active site" description="Acyl-ester intermediate" evidence="5">
    <location>
        <position position="191"/>
    </location>
</feature>
<organism evidence="7 8">
    <name type="scientific">Rhodotorula paludigena</name>
    <dbReference type="NCBI Taxonomy" id="86838"/>
    <lineage>
        <taxon>Eukaryota</taxon>
        <taxon>Fungi</taxon>
        <taxon>Dikarya</taxon>
        <taxon>Basidiomycota</taxon>
        <taxon>Pucciniomycotina</taxon>
        <taxon>Microbotryomycetes</taxon>
        <taxon>Sporidiobolales</taxon>
        <taxon>Sporidiobolaceae</taxon>
        <taxon>Rhodotorula</taxon>
    </lineage>
</organism>
<dbReference type="SUPFAM" id="SSF75304">
    <property type="entry name" value="Amidase signature (AS) enzymes"/>
    <property type="match status" value="1"/>
</dbReference>
<dbReference type="InterPro" id="IPR020556">
    <property type="entry name" value="Amidase_CS"/>
</dbReference>
<dbReference type="AlphaFoldDB" id="A0AAV5GL50"/>
<dbReference type="EC" id="3.5.1.4" evidence="3"/>
<sequence length="520" mass="56119">MEAGSDVRSVASSCGLLSAAQLELTEVDEATVLLERIANRQYSAVEVIDAYCGRAAIAHQLTNCLTEITFDAARAQAAKLDEHLQRTGGLYGPLHGLPISLKDQFDLEGVDSSIERNSVLVDLLQKLGAVIFCKTNVPQTMMSAETNNNIFGRTLNPRNRSLGSGGSSGGEGALLAMKGSIVGFGTDFGGSVRVPALANGLYGLRPTTRRLPYARVSNVLKGFEGIESTIGPLARSVDSLDVVMRAVIDAEPSLFDPKVIERPWITATGSRTLHVAFSLDNGLAHSHPPIRRALRETVSALRAAGHTVTELEAIDHQAASALFSRLAGADGGADLRAFLKPTGEPIVPEAFPFTSTPGSTVYELNSLQTKRDAFRQDFLELWQRSGHRLDGITAAESGKPFDVILCPVFAHLAKMHLGRPHDAEPITWTMLWSLLDLPACTLPLGEIDPVKDAMEPLPGAAFSPYDQEQWSAYSPEAHKNAPVVLQLVNPRRFREDELLGMVRIVEEAVRKRTTLSSSAA</sequence>
<evidence type="ECO:0000313" key="8">
    <source>
        <dbReference type="Proteomes" id="UP001342314"/>
    </source>
</evidence>
<proteinExistence type="inferred from homology"/>
<accession>A0AAV5GL50</accession>
<dbReference type="PANTHER" id="PTHR46072">
    <property type="entry name" value="AMIDASE-RELATED-RELATED"/>
    <property type="match status" value="1"/>
</dbReference>
<evidence type="ECO:0000256" key="5">
    <source>
        <dbReference type="PIRSR" id="PIRSR001221-1"/>
    </source>
</evidence>
<dbReference type="Gene3D" id="3.90.1300.10">
    <property type="entry name" value="Amidase signature (AS) domain"/>
    <property type="match status" value="1"/>
</dbReference>
<dbReference type="PROSITE" id="PS00571">
    <property type="entry name" value="AMIDASES"/>
    <property type="match status" value="1"/>
</dbReference>
<name>A0AAV5GL50_9BASI</name>
<dbReference type="GO" id="GO:0004040">
    <property type="term" value="F:amidase activity"/>
    <property type="evidence" value="ECO:0007669"/>
    <property type="project" value="UniProtKB-EC"/>
</dbReference>
<dbReference type="PIRSF" id="PIRSF001221">
    <property type="entry name" value="Amidase_fungi"/>
    <property type="match status" value="1"/>
</dbReference>
<evidence type="ECO:0000259" key="6">
    <source>
        <dbReference type="Pfam" id="PF01425"/>
    </source>
</evidence>